<evidence type="ECO:0000256" key="4">
    <source>
        <dbReference type="ARBA" id="ARBA00022741"/>
    </source>
</evidence>
<dbReference type="InterPro" id="IPR023298">
    <property type="entry name" value="ATPase_P-typ_TM_dom_sf"/>
</dbReference>
<dbReference type="InterPro" id="IPR059000">
    <property type="entry name" value="ATPase_P-type_domA"/>
</dbReference>
<dbReference type="InterPro" id="IPR044492">
    <property type="entry name" value="P_typ_ATPase_HD_dom"/>
</dbReference>
<dbReference type="SMART" id="SM00831">
    <property type="entry name" value="Cation_ATPase_N"/>
    <property type="match status" value="1"/>
</dbReference>
<dbReference type="EC" id="7.2.2.10" evidence="2"/>
<evidence type="ECO:0000256" key="11">
    <source>
        <dbReference type="SAM" id="MobiDB-lite"/>
    </source>
</evidence>
<dbReference type="SUPFAM" id="SSF56784">
    <property type="entry name" value="HAD-like"/>
    <property type="match status" value="1"/>
</dbReference>
<dbReference type="Gene3D" id="1.20.1110.10">
    <property type="entry name" value="Calcium-transporting ATPase, transmembrane domain"/>
    <property type="match status" value="1"/>
</dbReference>
<dbReference type="InterPro" id="IPR004014">
    <property type="entry name" value="ATPase_P-typ_cation-transptr_N"/>
</dbReference>
<dbReference type="Proteomes" id="UP001642540">
    <property type="component" value="Unassembled WGS sequence"/>
</dbReference>
<feature type="transmembrane region" description="Helical" evidence="12">
    <location>
        <begin position="52"/>
        <end position="75"/>
    </location>
</feature>
<evidence type="ECO:0000256" key="12">
    <source>
        <dbReference type="SAM" id="Phobius"/>
    </source>
</evidence>
<comment type="caution">
    <text evidence="14">The sequence shown here is derived from an EMBL/GenBank/DDBJ whole genome shotgun (WGS) entry which is preliminary data.</text>
</comment>
<feature type="transmembrane region" description="Helical" evidence="12">
    <location>
        <begin position="81"/>
        <end position="100"/>
    </location>
</feature>
<gene>
    <name evidence="14" type="ORF">ODALV1_LOCUS13862</name>
</gene>
<feature type="transmembrane region" description="Helical" evidence="12">
    <location>
        <begin position="901"/>
        <end position="919"/>
    </location>
</feature>
<dbReference type="SFLD" id="SFLDS00003">
    <property type="entry name" value="Haloacid_Dehalogenase"/>
    <property type="match status" value="1"/>
</dbReference>
<sequence length="969" mass="108353">MSGDKSDIESRISTSTDEGKDKDFKPLTVDKATELLFRYGPNTIVTEKRIPWYMILLQALLHPFNILLAIIAISSFVADEISTTIIISIMIVASTSLRFYQELKSEGAVSGLLKLITKSVTVLRSSKADQLPKEITIPSEELVPGDWIILRPGELVPADGIVMSSKVFFVAQSALTGEALPVGKYEIDKENETELDIVNRKLSDSIKAKRMSMHRKMSRVQRFFRVIFGLKLSLESQLDKHGFELKEDLSLPDHVFMGSQVITGMATIRITRTGHYSLFGRMAEALSKAQPVNNFQQGVKRLSWMFFLVMALMLPPVFLLQYLLVGASWKQAFIFSLSVAVGLTPEMLPMIVNANLSKGSVEMTKNLCIVKKLDAIINLGAVDVLCTDKTGTLTKSVVHLECHLSPYLDTSFLPLQLGFLNSYFQSFLQNPLDSAITAYYDLLKEAQIIDSDSAESAKSGKSKDKEQDQTLFISDAPALVSRFSRIDELPFDFTRRRTSVLIADHQSGNEMKKFLVCKGAFEETIRVCNKIVSRSSSGSIFDDVFPNDSNTVPIIPDEFEALKVKNNALTESGQRLLGVAYKSMPSNTKTTVSTDESDMVFVGFLCFTDPPKESTRTAIEELTKRNIEIKVLTGDSPNICGSICKEIRLPVKAIVTGDELIKAEEAGELARVVEGATIFAKLTPLQKSLVVQTLKKNDHVVGFLGDGINDAPALKEADVGISVDNGVDICRESADVILLAKDLSVVADGILIGRKTYVNTIKYIAMAVSSNFGNVFSVLFASMWLPYEPMRSKHLLTQNLLYDFSQIGIPFDSVDDDLLLVPHKWKTKSILWFMVFMGPWSTIFDLSTFCFMYFYYDIKDSSNVNKVKLFQTTWFTVGLLTQTLIVHMIRTAKVPLFQSRASWVLTCMTGFVMLVGLAVPYIPWINDIFEFYQPLPWEVYYFLAVVLFAYCVAANIAKCLYVKIFKEWF</sequence>
<dbReference type="Pfam" id="PF00690">
    <property type="entry name" value="Cation_ATPase_N"/>
    <property type="match status" value="1"/>
</dbReference>
<dbReference type="InterPro" id="IPR023299">
    <property type="entry name" value="ATPase_P-typ_cyto_dom_N"/>
</dbReference>
<evidence type="ECO:0000256" key="8">
    <source>
        <dbReference type="ARBA" id="ARBA00022989"/>
    </source>
</evidence>
<protein>
    <recommendedName>
        <fullName evidence="2">P-type Ca(2+) transporter</fullName>
        <ecNumber evidence="2">7.2.2.10</ecNumber>
    </recommendedName>
</protein>
<dbReference type="NCBIfam" id="TIGR01494">
    <property type="entry name" value="ATPase_P-type"/>
    <property type="match status" value="2"/>
</dbReference>
<dbReference type="Gene3D" id="2.70.150.10">
    <property type="entry name" value="Calcium-transporting ATPase, cytoplasmic transduction domain A"/>
    <property type="match status" value="1"/>
</dbReference>
<dbReference type="PRINTS" id="PR00119">
    <property type="entry name" value="CATATPASE"/>
</dbReference>
<comment type="catalytic activity">
    <reaction evidence="10">
        <text>Ca(2+)(in) + ATP + H2O = Ca(2+)(out) + ADP + phosphate + H(+)</text>
        <dbReference type="Rhea" id="RHEA:18105"/>
        <dbReference type="ChEBI" id="CHEBI:15377"/>
        <dbReference type="ChEBI" id="CHEBI:15378"/>
        <dbReference type="ChEBI" id="CHEBI:29108"/>
        <dbReference type="ChEBI" id="CHEBI:30616"/>
        <dbReference type="ChEBI" id="CHEBI:43474"/>
        <dbReference type="ChEBI" id="CHEBI:456216"/>
        <dbReference type="EC" id="7.2.2.10"/>
    </reaction>
</comment>
<dbReference type="Gene3D" id="3.40.1110.10">
    <property type="entry name" value="Calcium-transporting ATPase, cytoplasmic domain N"/>
    <property type="match status" value="1"/>
</dbReference>
<dbReference type="EMBL" id="CAXLJM020000043">
    <property type="protein sequence ID" value="CAL8109974.1"/>
    <property type="molecule type" value="Genomic_DNA"/>
</dbReference>
<feature type="transmembrane region" description="Helical" evidence="12">
    <location>
        <begin position="830"/>
        <end position="856"/>
    </location>
</feature>
<feature type="transmembrane region" description="Helical" evidence="12">
    <location>
        <begin position="939"/>
        <end position="961"/>
    </location>
</feature>
<comment type="subcellular location">
    <subcellularLocation>
        <location evidence="1">Sarcoplasmic reticulum membrane</location>
        <topology evidence="1">Multi-pass membrane protein</topology>
    </subcellularLocation>
</comment>
<dbReference type="InterPro" id="IPR036412">
    <property type="entry name" value="HAD-like_sf"/>
</dbReference>
<evidence type="ECO:0000256" key="7">
    <source>
        <dbReference type="ARBA" id="ARBA00022967"/>
    </source>
</evidence>
<evidence type="ECO:0000313" key="14">
    <source>
        <dbReference type="EMBL" id="CAL8109974.1"/>
    </source>
</evidence>
<keyword evidence="3 12" id="KW-0812">Transmembrane</keyword>
<dbReference type="InterPro" id="IPR018303">
    <property type="entry name" value="ATPase_P-typ_P_site"/>
</dbReference>
<keyword evidence="8 12" id="KW-1133">Transmembrane helix</keyword>
<keyword evidence="5" id="KW-0067">ATP-binding</keyword>
<feature type="region of interest" description="Disordered" evidence="11">
    <location>
        <begin position="1"/>
        <end position="20"/>
    </location>
</feature>
<dbReference type="Pfam" id="PF00689">
    <property type="entry name" value="Cation_ATPase_C"/>
    <property type="match status" value="1"/>
</dbReference>
<name>A0ABP1QQH7_9HEXA</name>
<evidence type="ECO:0000256" key="9">
    <source>
        <dbReference type="ARBA" id="ARBA00023136"/>
    </source>
</evidence>
<dbReference type="Pfam" id="PF13246">
    <property type="entry name" value="Cation_ATPase"/>
    <property type="match status" value="1"/>
</dbReference>
<dbReference type="InterPro" id="IPR006068">
    <property type="entry name" value="ATPase_P-typ_cation-transptr_C"/>
</dbReference>
<feature type="transmembrane region" description="Helical" evidence="12">
    <location>
        <begin position="304"/>
        <end position="324"/>
    </location>
</feature>
<dbReference type="SUPFAM" id="SSF81653">
    <property type="entry name" value="Calcium ATPase, transduction domain A"/>
    <property type="match status" value="1"/>
</dbReference>
<evidence type="ECO:0000256" key="2">
    <source>
        <dbReference type="ARBA" id="ARBA00012790"/>
    </source>
</evidence>
<dbReference type="SUPFAM" id="SSF81660">
    <property type="entry name" value="Metal cation-transporting ATPase, ATP-binding domain N"/>
    <property type="match status" value="1"/>
</dbReference>
<dbReference type="Pfam" id="PF00122">
    <property type="entry name" value="E1-E2_ATPase"/>
    <property type="match status" value="1"/>
</dbReference>
<dbReference type="InterPro" id="IPR008250">
    <property type="entry name" value="ATPase_P-typ_transduc_dom_A_sf"/>
</dbReference>
<keyword evidence="9 12" id="KW-0472">Membrane</keyword>
<feature type="transmembrane region" description="Helical" evidence="12">
    <location>
        <begin position="763"/>
        <end position="785"/>
    </location>
</feature>
<proteinExistence type="predicted"/>
<keyword evidence="7" id="KW-1278">Translocase</keyword>
<keyword evidence="6" id="KW-0703">Sarcoplasmic reticulum</keyword>
<evidence type="ECO:0000259" key="13">
    <source>
        <dbReference type="SMART" id="SM00831"/>
    </source>
</evidence>
<dbReference type="PANTHER" id="PTHR42861">
    <property type="entry name" value="CALCIUM-TRANSPORTING ATPASE"/>
    <property type="match status" value="1"/>
</dbReference>
<dbReference type="PROSITE" id="PS00154">
    <property type="entry name" value="ATPASE_E1_E2"/>
    <property type="match status" value="1"/>
</dbReference>
<dbReference type="Gene3D" id="3.40.50.1000">
    <property type="entry name" value="HAD superfamily/HAD-like"/>
    <property type="match status" value="1"/>
</dbReference>
<dbReference type="SFLD" id="SFLDG00002">
    <property type="entry name" value="C1.7:_P-type_atpase_like"/>
    <property type="match status" value="1"/>
</dbReference>
<evidence type="ECO:0000256" key="6">
    <source>
        <dbReference type="ARBA" id="ARBA00022951"/>
    </source>
</evidence>
<feature type="domain" description="Cation-transporting P-type ATPase N-terminal" evidence="13">
    <location>
        <begin position="4"/>
        <end position="80"/>
    </location>
</feature>
<reference evidence="14 15" key="1">
    <citation type="submission" date="2024-08" db="EMBL/GenBank/DDBJ databases">
        <authorList>
            <person name="Cucini C."/>
            <person name="Frati F."/>
        </authorList>
    </citation>
    <scope>NUCLEOTIDE SEQUENCE [LARGE SCALE GENOMIC DNA]</scope>
</reference>
<feature type="compositionally biased region" description="Basic and acidic residues" evidence="11">
    <location>
        <begin position="1"/>
        <end position="10"/>
    </location>
</feature>
<accession>A0ABP1QQH7</accession>
<feature type="transmembrane region" description="Helical" evidence="12">
    <location>
        <begin position="868"/>
        <end position="889"/>
    </location>
</feature>
<dbReference type="InterPro" id="IPR023214">
    <property type="entry name" value="HAD_sf"/>
</dbReference>
<dbReference type="PRINTS" id="PR00120">
    <property type="entry name" value="HATPASE"/>
</dbReference>
<dbReference type="InterPro" id="IPR001757">
    <property type="entry name" value="P_typ_ATPase"/>
</dbReference>
<evidence type="ECO:0000256" key="5">
    <source>
        <dbReference type="ARBA" id="ARBA00022840"/>
    </source>
</evidence>
<organism evidence="14 15">
    <name type="scientific">Orchesella dallaii</name>
    <dbReference type="NCBI Taxonomy" id="48710"/>
    <lineage>
        <taxon>Eukaryota</taxon>
        <taxon>Metazoa</taxon>
        <taxon>Ecdysozoa</taxon>
        <taxon>Arthropoda</taxon>
        <taxon>Hexapoda</taxon>
        <taxon>Collembola</taxon>
        <taxon>Entomobryomorpha</taxon>
        <taxon>Entomobryoidea</taxon>
        <taxon>Orchesellidae</taxon>
        <taxon>Orchesellinae</taxon>
        <taxon>Orchesella</taxon>
    </lineage>
</organism>
<keyword evidence="4" id="KW-0547">Nucleotide-binding</keyword>
<keyword evidence="15" id="KW-1185">Reference proteome</keyword>
<evidence type="ECO:0000313" key="15">
    <source>
        <dbReference type="Proteomes" id="UP001642540"/>
    </source>
</evidence>
<evidence type="ECO:0000256" key="3">
    <source>
        <dbReference type="ARBA" id="ARBA00022692"/>
    </source>
</evidence>
<dbReference type="SUPFAM" id="SSF81665">
    <property type="entry name" value="Calcium ATPase, transmembrane domain M"/>
    <property type="match status" value="1"/>
</dbReference>
<dbReference type="SFLD" id="SFLDF00027">
    <property type="entry name" value="p-type_atpase"/>
    <property type="match status" value="1"/>
</dbReference>
<evidence type="ECO:0000256" key="10">
    <source>
        <dbReference type="ARBA" id="ARBA00048694"/>
    </source>
</evidence>
<evidence type="ECO:0000256" key="1">
    <source>
        <dbReference type="ARBA" id="ARBA00004326"/>
    </source>
</evidence>